<sequence length="277" mass="31789">MGYDVSISREPHPWLDAARPLLLFRPEVVRRIVEEDPELQFIPDKNNTGFGDILYLTGQDAQDVDCNQEGLWFKPDGLTAKYPSEALMKKMAQLAVKLNAHMVGDNDEHYFLDENDDLQSEDDPELGLCVIGDAGRRYQLTIDGLLKNLNELPEYLAENIESFSKEEREKFNIVHKKKDNSGRIYGLGATKCDAYAKAYDAKNNYIVSLFYTYYQGVVSAFNYLNDDKPKDIVYEKNDRPTFGQNLLFLLEYCRKCPEHSFISACMALISLQHDNQK</sequence>
<name>A0A1Z5YU10_9PROT</name>
<dbReference type="AlphaFoldDB" id="A0A1Z5YU10"/>
<dbReference type="OrthoDB" id="981250at2"/>
<accession>A0A1Z5YU10</accession>
<comment type="caution">
    <text evidence="1">The sequence shown here is derived from an EMBL/GenBank/DDBJ whole genome shotgun (WGS) entry which is preliminary data.</text>
</comment>
<dbReference type="EMBL" id="JOMQ01000035">
    <property type="protein sequence ID" value="OUJ01980.1"/>
    <property type="molecule type" value="Genomic_DNA"/>
</dbReference>
<evidence type="ECO:0000313" key="1">
    <source>
        <dbReference type="EMBL" id="OUJ01980.1"/>
    </source>
</evidence>
<proteinExistence type="predicted"/>
<protein>
    <submittedName>
        <fullName evidence="1">Uncharacterized protein</fullName>
    </submittedName>
</protein>
<evidence type="ECO:0000313" key="2">
    <source>
        <dbReference type="Proteomes" id="UP000196086"/>
    </source>
</evidence>
<dbReference type="Proteomes" id="UP000196086">
    <property type="component" value="Unassembled WGS sequence"/>
</dbReference>
<reference evidence="1 2" key="1">
    <citation type="submission" date="2014-06" db="EMBL/GenBank/DDBJ databases">
        <authorList>
            <person name="Ju J."/>
            <person name="Zhang J."/>
        </authorList>
    </citation>
    <scope>NUCLEOTIDE SEQUENCE [LARGE SCALE GENOMIC DNA]</scope>
    <source>
        <strain evidence="1 2">DsW_47</strain>
    </source>
</reference>
<dbReference type="RefSeq" id="WP_086651386.1">
    <property type="nucleotide sequence ID" value="NZ_JOMQ01000035.1"/>
</dbReference>
<gene>
    <name evidence="1" type="ORF">HK14_07275</name>
</gene>
<organism evidence="1 2">
    <name type="scientific">Acetobacter cibinongensis</name>
    <dbReference type="NCBI Taxonomy" id="146475"/>
    <lineage>
        <taxon>Bacteria</taxon>
        <taxon>Pseudomonadati</taxon>
        <taxon>Pseudomonadota</taxon>
        <taxon>Alphaproteobacteria</taxon>
        <taxon>Acetobacterales</taxon>
        <taxon>Acetobacteraceae</taxon>
        <taxon>Acetobacter</taxon>
    </lineage>
</organism>